<feature type="transmembrane region" description="Helical" evidence="1">
    <location>
        <begin position="98"/>
        <end position="119"/>
    </location>
</feature>
<keyword evidence="1" id="KW-1133">Transmembrane helix</keyword>
<protein>
    <submittedName>
        <fullName evidence="2">Uncharacterized protein</fullName>
    </submittedName>
</protein>
<keyword evidence="3" id="KW-1185">Reference proteome</keyword>
<organism evidence="2 3">
    <name type="scientific">Colletotrichum chrysophilum</name>
    <dbReference type="NCBI Taxonomy" id="1836956"/>
    <lineage>
        <taxon>Eukaryota</taxon>
        <taxon>Fungi</taxon>
        <taxon>Dikarya</taxon>
        <taxon>Ascomycota</taxon>
        <taxon>Pezizomycotina</taxon>
        <taxon>Sordariomycetes</taxon>
        <taxon>Hypocreomycetidae</taxon>
        <taxon>Glomerellales</taxon>
        <taxon>Glomerellaceae</taxon>
        <taxon>Colletotrichum</taxon>
        <taxon>Colletotrichum gloeosporioides species complex</taxon>
    </lineage>
</organism>
<keyword evidence="1" id="KW-0472">Membrane</keyword>
<dbReference type="Proteomes" id="UP001243330">
    <property type="component" value="Unassembled WGS sequence"/>
</dbReference>
<gene>
    <name evidence="2" type="ORF">CCHR01_10150</name>
</gene>
<comment type="caution">
    <text evidence="2">The sequence shown here is derived from an EMBL/GenBank/DDBJ whole genome shotgun (WGS) entry which is preliminary data.</text>
</comment>
<dbReference type="EMBL" id="JAQOWY010000209">
    <property type="protein sequence ID" value="KAK1847233.1"/>
    <property type="molecule type" value="Genomic_DNA"/>
</dbReference>
<evidence type="ECO:0000313" key="2">
    <source>
        <dbReference type="EMBL" id="KAK1847233.1"/>
    </source>
</evidence>
<accession>A0AAD9EG61</accession>
<sequence>MRASGSRLYPDRQRLLVFFPNEPRRTPPRIRFNPGQVLGHLGRLSPLSPPSPMPGSAATQSPRRVTAALRFTRVVAPLAALLVPSFRMPGNKRDLQTVLRWVMPVGMTIAAFIPSFSFLSRGLRYFWGLLCSPTGPPPLQVQFSSY</sequence>
<name>A0AAD9EG61_9PEZI</name>
<evidence type="ECO:0000313" key="3">
    <source>
        <dbReference type="Proteomes" id="UP001243330"/>
    </source>
</evidence>
<evidence type="ECO:0000256" key="1">
    <source>
        <dbReference type="SAM" id="Phobius"/>
    </source>
</evidence>
<dbReference type="AlphaFoldDB" id="A0AAD9EG61"/>
<reference evidence="2" key="1">
    <citation type="submission" date="2023-01" db="EMBL/GenBank/DDBJ databases">
        <title>Colletotrichum chrysophilum M932 genome sequence.</title>
        <authorList>
            <person name="Baroncelli R."/>
        </authorList>
    </citation>
    <scope>NUCLEOTIDE SEQUENCE</scope>
    <source>
        <strain evidence="2">M932</strain>
    </source>
</reference>
<keyword evidence="1" id="KW-0812">Transmembrane</keyword>
<proteinExistence type="predicted"/>